<dbReference type="OrthoDB" id="5620207at2"/>
<evidence type="ECO:0000313" key="2">
    <source>
        <dbReference type="Proteomes" id="UP000245506"/>
    </source>
</evidence>
<sequence>MKSEVITTHTLFHHYIRELENAKEAIAQTDKYLKPDSPNYLVSYIEKLESLQLLGQDQLEKITRAKANLGAYKLRASQAQNILDNHPKKLAELTGSNDVFLAPPERQHECLYILDQETCHASCVSEEASPRTTVKFSGKSNIQLLHEEQTDAVRVWHHNVQVSNLCITDLRHYNDSHRDAIQLIPPVLHKEINGVSRRLGDQLAGTILNDVCIRDCKIEAPNGPLQGVFASDGMHRNLRIINNDIKTLGSHTISIAGLLTGGVISGNKLHKVEGGETPQIRLYPARIGGNMAEDGVVTILSFAKEKGCDLVEYAEVDTGSEGNVLTLEDGSSSPLEITDLRHEIPTNIEHMSLGLTDFNYNAYLEEFSMTQYSEYVESDPVGANQLQAWLRLRSEEYSKGRPEGHQLGQPSSEQQHIGRNDLAPALEILRSGGLGDIYISEIRQTAIRSFIMKRIAIKHGKIAPLKDLGSNNARRELILRFLLAK</sequence>
<organism evidence="1 2">
    <name type="scientific">Leucothrix arctica</name>
    <dbReference type="NCBI Taxonomy" id="1481894"/>
    <lineage>
        <taxon>Bacteria</taxon>
        <taxon>Pseudomonadati</taxon>
        <taxon>Pseudomonadota</taxon>
        <taxon>Gammaproteobacteria</taxon>
        <taxon>Thiotrichales</taxon>
        <taxon>Thiotrichaceae</taxon>
        <taxon>Leucothrix</taxon>
    </lineage>
</organism>
<dbReference type="InterPro" id="IPR012334">
    <property type="entry name" value="Pectin_lyas_fold"/>
</dbReference>
<keyword evidence="2" id="KW-1185">Reference proteome</keyword>
<gene>
    <name evidence="1" type="ORF">DKT75_13675</name>
</gene>
<accession>A0A317C9D4</accession>
<name>A0A317C9D4_9GAMM</name>
<dbReference type="Gene3D" id="2.160.20.10">
    <property type="entry name" value="Single-stranded right-handed beta-helix, Pectin lyase-like"/>
    <property type="match status" value="1"/>
</dbReference>
<protein>
    <submittedName>
        <fullName evidence="1">Uncharacterized protein</fullName>
    </submittedName>
</protein>
<dbReference type="RefSeq" id="WP_109824001.1">
    <property type="nucleotide sequence ID" value="NZ_QGKL01000037.1"/>
</dbReference>
<dbReference type="Proteomes" id="UP000245506">
    <property type="component" value="Unassembled WGS sequence"/>
</dbReference>
<reference evidence="1 2" key="1">
    <citation type="submission" date="2018-05" db="EMBL/GenBank/DDBJ databases">
        <title>Leucothrix arctica sp. nov., isolated from Arctic seawater.</title>
        <authorList>
            <person name="Choi A."/>
            <person name="Baek K."/>
        </authorList>
    </citation>
    <scope>NUCLEOTIDE SEQUENCE [LARGE SCALE GENOMIC DNA]</scope>
    <source>
        <strain evidence="1 2">IMCC9719</strain>
    </source>
</reference>
<dbReference type="EMBL" id="QGKL01000037">
    <property type="protein sequence ID" value="PWQ94979.1"/>
    <property type="molecule type" value="Genomic_DNA"/>
</dbReference>
<comment type="caution">
    <text evidence="1">The sequence shown here is derived from an EMBL/GenBank/DDBJ whole genome shotgun (WGS) entry which is preliminary data.</text>
</comment>
<evidence type="ECO:0000313" key="1">
    <source>
        <dbReference type="EMBL" id="PWQ94979.1"/>
    </source>
</evidence>
<dbReference type="AlphaFoldDB" id="A0A317C9D4"/>
<proteinExistence type="predicted"/>